<dbReference type="NCBIfam" id="NF008864">
    <property type="entry name" value="PRK11895.1"/>
    <property type="match status" value="1"/>
</dbReference>
<dbReference type="Proteomes" id="UP001596113">
    <property type="component" value="Unassembled WGS sequence"/>
</dbReference>
<sequence length="158" mass="16953">MAKQYVSVLVGNAPGVLQRVSGLFSRRGYNIDSITVGVSEQESLSRMTVVANGDGVLVGQLCNQLRKLIDVVSAEPLGETPFISRELLLVKLNSDPVARAGLNELIHTFRCSIVDVGPSSLIVQAVGDRDKNEAFLKLLAPYGIIEITRTGETAMARG</sequence>
<dbReference type="Gene3D" id="3.30.70.1150">
    <property type="entry name" value="ACT-like. Chain A, domain 2"/>
    <property type="match status" value="1"/>
</dbReference>
<keyword evidence="11" id="KW-1185">Reference proteome</keyword>
<evidence type="ECO:0000313" key="11">
    <source>
        <dbReference type="Proteomes" id="UP001596113"/>
    </source>
</evidence>
<dbReference type="Pfam" id="PF22629">
    <property type="entry name" value="ACT_AHAS_ss"/>
    <property type="match status" value="1"/>
</dbReference>
<keyword evidence="8 10" id="KW-0808">Transferase</keyword>
<dbReference type="Gene3D" id="3.30.70.260">
    <property type="match status" value="1"/>
</dbReference>
<evidence type="ECO:0000256" key="8">
    <source>
        <dbReference type="RuleBase" id="RU368092"/>
    </source>
</evidence>
<dbReference type="CDD" id="cd04878">
    <property type="entry name" value="ACT_AHAS"/>
    <property type="match status" value="1"/>
</dbReference>
<comment type="similarity">
    <text evidence="3 8">Belongs to the acetolactate synthase small subunit family.</text>
</comment>
<dbReference type="InterPro" id="IPR004789">
    <property type="entry name" value="Acetalactate_synth_ssu"/>
</dbReference>
<gene>
    <name evidence="10" type="primary">ilvN</name>
    <name evidence="10" type="ORF">ACFPOF_03000</name>
</gene>
<dbReference type="PANTHER" id="PTHR30239">
    <property type="entry name" value="ACETOLACTATE SYNTHASE SMALL SUBUNIT"/>
    <property type="match status" value="1"/>
</dbReference>
<feature type="domain" description="ACT" evidence="9">
    <location>
        <begin position="5"/>
        <end position="79"/>
    </location>
</feature>
<dbReference type="InterPro" id="IPR039557">
    <property type="entry name" value="AHAS_ACT"/>
</dbReference>
<comment type="catalytic activity">
    <reaction evidence="7 8">
        <text>2 pyruvate + H(+) = (2S)-2-acetolactate + CO2</text>
        <dbReference type="Rhea" id="RHEA:25249"/>
        <dbReference type="ChEBI" id="CHEBI:15361"/>
        <dbReference type="ChEBI" id="CHEBI:15378"/>
        <dbReference type="ChEBI" id="CHEBI:16526"/>
        <dbReference type="ChEBI" id="CHEBI:58476"/>
        <dbReference type="EC" id="2.2.1.6"/>
    </reaction>
</comment>
<reference evidence="11" key="1">
    <citation type="journal article" date="2019" name="Int. J. Syst. Evol. Microbiol.">
        <title>The Global Catalogue of Microorganisms (GCM) 10K type strain sequencing project: providing services to taxonomists for standard genome sequencing and annotation.</title>
        <authorList>
            <consortium name="The Broad Institute Genomics Platform"/>
            <consortium name="The Broad Institute Genome Sequencing Center for Infectious Disease"/>
            <person name="Wu L."/>
            <person name="Ma J."/>
        </authorList>
    </citation>
    <scope>NUCLEOTIDE SEQUENCE [LARGE SCALE GENOMIC DNA]</scope>
    <source>
        <strain evidence="11">CGMCC 1.18575</strain>
    </source>
</reference>
<evidence type="ECO:0000256" key="6">
    <source>
        <dbReference type="ARBA" id="ARBA00023304"/>
    </source>
</evidence>
<dbReference type="Pfam" id="PF10369">
    <property type="entry name" value="ALS_ss_C"/>
    <property type="match status" value="1"/>
</dbReference>
<dbReference type="InterPro" id="IPR045865">
    <property type="entry name" value="ACT-like_dom_sf"/>
</dbReference>
<evidence type="ECO:0000256" key="7">
    <source>
        <dbReference type="ARBA" id="ARBA00048670"/>
    </source>
</evidence>
<dbReference type="PROSITE" id="PS51671">
    <property type="entry name" value="ACT"/>
    <property type="match status" value="1"/>
</dbReference>
<dbReference type="NCBIfam" id="TIGR00119">
    <property type="entry name" value="acolac_sm"/>
    <property type="match status" value="1"/>
</dbReference>
<dbReference type="RefSeq" id="WP_378129487.1">
    <property type="nucleotide sequence ID" value="NZ_JBHSMI010000005.1"/>
</dbReference>
<comment type="function">
    <text evidence="8">Catalyzes the conversion of 2 pyruvate molecules into acetolactate in the first common step of the biosynthetic pathway of the branched-amino acids such as leucine, isoleucine, and valine.</text>
</comment>
<comment type="pathway">
    <text evidence="2 8">Amino-acid biosynthesis; L-valine biosynthesis; L-valine from pyruvate: step 1/4.</text>
</comment>
<dbReference type="EMBL" id="JBHSMI010000005">
    <property type="protein sequence ID" value="MFC5401689.1"/>
    <property type="molecule type" value="Genomic_DNA"/>
</dbReference>
<dbReference type="GO" id="GO:0003984">
    <property type="term" value="F:acetolactate synthase activity"/>
    <property type="evidence" value="ECO:0007669"/>
    <property type="project" value="UniProtKB-EC"/>
</dbReference>
<dbReference type="InterPro" id="IPR002912">
    <property type="entry name" value="ACT_dom"/>
</dbReference>
<accession>A0ABW0HMD0</accession>
<organism evidence="10 11">
    <name type="scientific">Cohnella soli</name>
    <dbReference type="NCBI Taxonomy" id="425005"/>
    <lineage>
        <taxon>Bacteria</taxon>
        <taxon>Bacillati</taxon>
        <taxon>Bacillota</taxon>
        <taxon>Bacilli</taxon>
        <taxon>Bacillales</taxon>
        <taxon>Paenibacillaceae</taxon>
        <taxon>Cohnella</taxon>
    </lineage>
</organism>
<proteinExistence type="inferred from homology"/>
<protein>
    <recommendedName>
        <fullName evidence="8">Acetolactate synthase small subunit</fullName>
        <shortName evidence="8">AHAS</shortName>
        <shortName evidence="8">ALS</shortName>
        <ecNumber evidence="8">2.2.1.6</ecNumber>
    </recommendedName>
    <alternativeName>
        <fullName evidence="8">Acetohydroxy-acid synthase small subunit</fullName>
    </alternativeName>
</protein>
<dbReference type="EC" id="2.2.1.6" evidence="8"/>
<dbReference type="InterPro" id="IPR019455">
    <property type="entry name" value="Acetolactate_synth_ssu_C"/>
</dbReference>
<evidence type="ECO:0000256" key="4">
    <source>
        <dbReference type="ARBA" id="ARBA00011744"/>
    </source>
</evidence>
<evidence type="ECO:0000256" key="5">
    <source>
        <dbReference type="ARBA" id="ARBA00022605"/>
    </source>
</evidence>
<keyword evidence="5 8" id="KW-0028">Amino-acid biosynthesis</keyword>
<comment type="caution">
    <text evidence="10">The sequence shown here is derived from an EMBL/GenBank/DDBJ whole genome shotgun (WGS) entry which is preliminary data.</text>
</comment>
<evidence type="ECO:0000256" key="1">
    <source>
        <dbReference type="ARBA" id="ARBA00004974"/>
    </source>
</evidence>
<dbReference type="SUPFAM" id="SSF55021">
    <property type="entry name" value="ACT-like"/>
    <property type="match status" value="2"/>
</dbReference>
<dbReference type="InterPro" id="IPR054480">
    <property type="entry name" value="AHAS_small-like_ACT"/>
</dbReference>
<evidence type="ECO:0000256" key="2">
    <source>
        <dbReference type="ARBA" id="ARBA00005025"/>
    </source>
</evidence>
<evidence type="ECO:0000259" key="9">
    <source>
        <dbReference type="PROSITE" id="PS51671"/>
    </source>
</evidence>
<keyword evidence="6 8" id="KW-0100">Branched-chain amino acid biosynthesis</keyword>
<dbReference type="PANTHER" id="PTHR30239:SF0">
    <property type="entry name" value="ACETOLACTATE SYNTHASE SMALL SUBUNIT 1, CHLOROPLASTIC"/>
    <property type="match status" value="1"/>
</dbReference>
<evidence type="ECO:0000313" key="10">
    <source>
        <dbReference type="EMBL" id="MFC5401689.1"/>
    </source>
</evidence>
<dbReference type="InterPro" id="IPR027271">
    <property type="entry name" value="Acetolactate_synth/TF_NikR_C"/>
</dbReference>
<comment type="subunit">
    <text evidence="4 8">Dimer of large and small chains.</text>
</comment>
<evidence type="ECO:0000256" key="3">
    <source>
        <dbReference type="ARBA" id="ARBA00006341"/>
    </source>
</evidence>
<name>A0ABW0HMD0_9BACL</name>
<comment type="pathway">
    <text evidence="1 8">Amino-acid biosynthesis; L-isoleucine biosynthesis; L-isoleucine from 2-oxobutanoate: step 1/4.</text>
</comment>